<dbReference type="Gene3D" id="2.40.50.140">
    <property type="entry name" value="Nucleic acid-binding proteins"/>
    <property type="match status" value="1"/>
</dbReference>
<organism evidence="4 5">
    <name type="scientific">Halopseudomonas pachastrellae</name>
    <dbReference type="NCBI Taxonomy" id="254161"/>
    <lineage>
        <taxon>Bacteria</taxon>
        <taxon>Pseudomonadati</taxon>
        <taxon>Pseudomonadota</taxon>
        <taxon>Gammaproteobacteria</taxon>
        <taxon>Pseudomonadales</taxon>
        <taxon>Pseudomonadaceae</taxon>
        <taxon>Halopseudomonas</taxon>
    </lineage>
</organism>
<dbReference type="PROSITE" id="PS51857">
    <property type="entry name" value="CSD_2"/>
    <property type="match status" value="1"/>
</dbReference>
<dbReference type="OrthoDB" id="72963at2"/>
<dbReference type="STRING" id="254161.SAMN05216256_108163"/>
<keyword evidence="2" id="KW-0472">Membrane</keyword>
<dbReference type="PANTHER" id="PTHR12962:SF1">
    <property type="entry name" value="COLD SHOCK DOMAIN-CONTAINING PROTEIN CG9705"/>
    <property type="match status" value="1"/>
</dbReference>
<dbReference type="CDD" id="cd04458">
    <property type="entry name" value="CSP_CDS"/>
    <property type="match status" value="1"/>
</dbReference>
<feature type="region of interest" description="Disordered" evidence="1">
    <location>
        <begin position="70"/>
        <end position="107"/>
    </location>
</feature>
<protein>
    <recommendedName>
        <fullName evidence="3">CSD domain-containing protein</fullName>
    </recommendedName>
</protein>
<dbReference type="Proteomes" id="UP000242847">
    <property type="component" value="Unassembled WGS sequence"/>
</dbReference>
<feature type="transmembrane region" description="Helical" evidence="2">
    <location>
        <begin position="202"/>
        <end position="220"/>
    </location>
</feature>
<feature type="transmembrane region" description="Helical" evidence="2">
    <location>
        <begin position="114"/>
        <end position="135"/>
    </location>
</feature>
<dbReference type="InterPro" id="IPR002059">
    <property type="entry name" value="CSP_DNA-bd"/>
</dbReference>
<dbReference type="InterPro" id="IPR019844">
    <property type="entry name" value="CSD_CS"/>
</dbReference>
<name>A0A1S8DD55_9GAMM</name>
<dbReference type="RefSeq" id="WP_083729318.1">
    <property type="nucleotide sequence ID" value="NZ_FOUD01000008.1"/>
</dbReference>
<dbReference type="SUPFAM" id="SSF50249">
    <property type="entry name" value="Nucleic acid-binding proteins"/>
    <property type="match status" value="1"/>
</dbReference>
<comment type="caution">
    <text evidence="4">The sequence shown here is derived from an EMBL/GenBank/DDBJ whole genome shotgun (WGS) entry which is preliminary data.</text>
</comment>
<evidence type="ECO:0000313" key="4">
    <source>
        <dbReference type="EMBL" id="ONM42470.1"/>
    </source>
</evidence>
<proteinExistence type="predicted"/>
<keyword evidence="2" id="KW-1133">Transmembrane helix</keyword>
<evidence type="ECO:0000256" key="1">
    <source>
        <dbReference type="SAM" id="MobiDB-lite"/>
    </source>
</evidence>
<evidence type="ECO:0000259" key="3">
    <source>
        <dbReference type="PROSITE" id="PS51857"/>
    </source>
</evidence>
<dbReference type="Pfam" id="PF00313">
    <property type="entry name" value="CSD"/>
    <property type="match status" value="1"/>
</dbReference>
<dbReference type="GO" id="GO:0003730">
    <property type="term" value="F:mRNA 3'-UTR binding"/>
    <property type="evidence" value="ECO:0007669"/>
    <property type="project" value="TreeGrafter"/>
</dbReference>
<dbReference type="AlphaFoldDB" id="A0A1S8DD55"/>
<gene>
    <name evidence="4" type="ORF">BXT89_17810</name>
</gene>
<accession>A0A1S8DD55</accession>
<keyword evidence="5" id="KW-1185">Reference proteome</keyword>
<dbReference type="InterPro" id="IPR010718">
    <property type="entry name" value="DUF1294"/>
</dbReference>
<feature type="compositionally biased region" description="Low complexity" evidence="1">
    <location>
        <begin position="91"/>
        <end position="107"/>
    </location>
</feature>
<dbReference type="PANTHER" id="PTHR12962">
    <property type="entry name" value="CALCIUM-REGULATED HEAT STABLE PROTEIN CRHSP-24-RELATED"/>
    <property type="match status" value="1"/>
</dbReference>
<feature type="domain" description="CSD" evidence="3">
    <location>
        <begin position="2"/>
        <end position="66"/>
    </location>
</feature>
<reference evidence="4 5" key="1">
    <citation type="submission" date="2017-01" db="EMBL/GenBank/DDBJ databases">
        <title>Draft genome sequence of Pseudomonas pachastrellae type strain CCUG 46540T from a deep sea.</title>
        <authorList>
            <person name="Gomila M."/>
            <person name="Mulet M."/>
            <person name="Lalucat J."/>
            <person name="Garcia-Valdes E."/>
        </authorList>
    </citation>
    <scope>NUCLEOTIDE SEQUENCE [LARGE SCALE GENOMIC DNA]</scope>
    <source>
        <strain evidence="4 5">CCUG 46540</strain>
    </source>
</reference>
<sequence length="236" mass="26033">MEQGGKLINWNDAKGFGFIQPDDGCERVFAHISVMRGDARPVAGMAVRFVGTRDAQGRLRAEHMRGEGLALDRPAIRRKPQAARGSNGKTSAKPAPRRQAPPSRPVQPVRRAGLKLGVLALLCALPLAGSLQLLLEQHLPWPLLAYLVVSIVSFIQYAMDKRSAETGRWRTPENTLHITELLGGWPGALVAQQVFRHKTRKVSFQVVVWLIIGLHQLVWLDRLVLGGRLTGGLLPF</sequence>
<evidence type="ECO:0000256" key="2">
    <source>
        <dbReference type="SAM" id="Phobius"/>
    </source>
</evidence>
<dbReference type="EMBL" id="MUBC01000070">
    <property type="protein sequence ID" value="ONM42470.1"/>
    <property type="molecule type" value="Genomic_DNA"/>
</dbReference>
<dbReference type="InterPro" id="IPR012340">
    <property type="entry name" value="NA-bd_OB-fold"/>
</dbReference>
<evidence type="ECO:0000313" key="5">
    <source>
        <dbReference type="Proteomes" id="UP000242847"/>
    </source>
</evidence>
<dbReference type="PROSITE" id="PS00352">
    <property type="entry name" value="CSD_1"/>
    <property type="match status" value="1"/>
</dbReference>
<dbReference type="GO" id="GO:0043488">
    <property type="term" value="P:regulation of mRNA stability"/>
    <property type="evidence" value="ECO:0007669"/>
    <property type="project" value="TreeGrafter"/>
</dbReference>
<dbReference type="InterPro" id="IPR052069">
    <property type="entry name" value="Ca-reg_mRNA-binding_domain"/>
</dbReference>
<dbReference type="Pfam" id="PF06961">
    <property type="entry name" value="DUF1294"/>
    <property type="match status" value="1"/>
</dbReference>
<dbReference type="GO" id="GO:0005737">
    <property type="term" value="C:cytoplasm"/>
    <property type="evidence" value="ECO:0007669"/>
    <property type="project" value="TreeGrafter"/>
</dbReference>
<keyword evidence="2" id="KW-0812">Transmembrane</keyword>
<feature type="transmembrane region" description="Helical" evidence="2">
    <location>
        <begin position="141"/>
        <end position="159"/>
    </location>
</feature>